<organism evidence="1 2">
    <name type="scientific">Mycobacterium pseudoshottsii</name>
    <dbReference type="NCBI Taxonomy" id="265949"/>
    <lineage>
        <taxon>Bacteria</taxon>
        <taxon>Bacillati</taxon>
        <taxon>Actinomycetota</taxon>
        <taxon>Actinomycetes</taxon>
        <taxon>Mycobacteriales</taxon>
        <taxon>Mycobacteriaceae</taxon>
        <taxon>Mycobacterium</taxon>
        <taxon>Mycobacterium ulcerans group</taxon>
    </lineage>
</organism>
<protein>
    <submittedName>
        <fullName evidence="1">Uncharacterized protein</fullName>
    </submittedName>
</protein>
<name>A0A9N7LU12_9MYCO</name>
<sequence length="100" mass="10534">MEAWRAEHPEIGFTCVIVGECAGGEGDAQTGMNIGWDRELAMKAYPLWLARGCMPGKLMPVEDLVNIVHTILRTDAATSIPVVIARGASAPAGVLDAGQS</sequence>
<evidence type="ECO:0000313" key="2">
    <source>
        <dbReference type="Proteomes" id="UP001058626"/>
    </source>
</evidence>
<proteinExistence type="predicted"/>
<dbReference type="EMBL" id="AP026367">
    <property type="protein sequence ID" value="BDN83312.1"/>
    <property type="molecule type" value="Genomic_DNA"/>
</dbReference>
<reference evidence="1" key="1">
    <citation type="submission" date="2022-06" db="EMBL/GenBank/DDBJ databases">
        <title>Complete genome sequence of Mycobacterium pseudoshottsii NJB1907-Z4.</title>
        <authorList>
            <person name="Komine T."/>
            <person name="Fukano H."/>
            <person name="Wada S."/>
        </authorList>
    </citation>
    <scope>NUCLEOTIDE SEQUENCE</scope>
    <source>
        <strain evidence="1">NJB1907-Z4</strain>
    </source>
</reference>
<dbReference type="AlphaFoldDB" id="A0A9N7LU12"/>
<accession>A0A9N7LU12</accession>
<dbReference type="Proteomes" id="UP001058626">
    <property type="component" value="Chromosome"/>
</dbReference>
<keyword evidence="2" id="KW-1185">Reference proteome</keyword>
<gene>
    <name evidence="1" type="ORF">NJB1907Z4_C35270</name>
</gene>
<evidence type="ECO:0000313" key="1">
    <source>
        <dbReference type="EMBL" id="BDN83312.1"/>
    </source>
</evidence>